<dbReference type="EMBL" id="FYDG01000002">
    <property type="protein sequence ID" value="SNB64937.1"/>
    <property type="molecule type" value="Genomic_DNA"/>
</dbReference>
<keyword evidence="2" id="KW-0813">Transport</keyword>
<comment type="function">
    <text evidence="6">Part of the ABC transporter complex HmuTUV involved in hemin import. Responsible for energy coupling to the transport system.</text>
</comment>
<dbReference type="AlphaFoldDB" id="A0A212QYX8"/>
<accession>A0A212QYX8</accession>
<name>A0A212QYX8_RHOAC</name>
<dbReference type="InterPro" id="IPR003439">
    <property type="entry name" value="ABC_transporter-like_ATP-bd"/>
</dbReference>
<dbReference type="Gene3D" id="3.40.50.300">
    <property type="entry name" value="P-loop containing nucleotide triphosphate hydrolases"/>
    <property type="match status" value="1"/>
</dbReference>
<evidence type="ECO:0000313" key="8">
    <source>
        <dbReference type="EMBL" id="SNB64937.1"/>
    </source>
</evidence>
<evidence type="ECO:0000256" key="1">
    <source>
        <dbReference type="ARBA" id="ARBA00005417"/>
    </source>
</evidence>
<dbReference type="PANTHER" id="PTHR42794:SF1">
    <property type="entry name" value="HEMIN IMPORT ATP-BINDING PROTEIN HMUV"/>
    <property type="match status" value="1"/>
</dbReference>
<dbReference type="RefSeq" id="WP_088519661.1">
    <property type="nucleotide sequence ID" value="NZ_FYDG01000002.1"/>
</dbReference>
<dbReference type="Pfam" id="PF00005">
    <property type="entry name" value="ABC_tran"/>
    <property type="match status" value="1"/>
</dbReference>
<protein>
    <submittedName>
        <fullName evidence="8">Iron complex transport system ATP-binding protein</fullName>
    </submittedName>
</protein>
<evidence type="ECO:0000259" key="7">
    <source>
        <dbReference type="PROSITE" id="PS50893"/>
    </source>
</evidence>
<dbReference type="PROSITE" id="PS00211">
    <property type="entry name" value="ABC_TRANSPORTER_1"/>
    <property type="match status" value="1"/>
</dbReference>
<gene>
    <name evidence="8" type="ORF">SAMN06265338_102120</name>
</gene>
<dbReference type="PANTHER" id="PTHR42794">
    <property type="entry name" value="HEMIN IMPORT ATP-BINDING PROTEIN HMUV"/>
    <property type="match status" value="1"/>
</dbReference>
<comment type="similarity">
    <text evidence="1">Belongs to the ABC transporter superfamily.</text>
</comment>
<keyword evidence="3" id="KW-0547">Nucleotide-binding</keyword>
<evidence type="ECO:0000256" key="5">
    <source>
        <dbReference type="ARBA" id="ARBA00022967"/>
    </source>
</evidence>
<dbReference type="CDD" id="cd03214">
    <property type="entry name" value="ABC_Iron-Siderophores_B12_Hemin"/>
    <property type="match status" value="1"/>
</dbReference>
<keyword evidence="5" id="KW-1278">Translocase</keyword>
<evidence type="ECO:0000256" key="2">
    <source>
        <dbReference type="ARBA" id="ARBA00022448"/>
    </source>
</evidence>
<keyword evidence="9" id="KW-1185">Reference proteome</keyword>
<evidence type="ECO:0000256" key="4">
    <source>
        <dbReference type="ARBA" id="ARBA00022840"/>
    </source>
</evidence>
<evidence type="ECO:0000256" key="6">
    <source>
        <dbReference type="ARBA" id="ARBA00037066"/>
    </source>
</evidence>
<dbReference type="GO" id="GO:0016887">
    <property type="term" value="F:ATP hydrolysis activity"/>
    <property type="evidence" value="ECO:0007669"/>
    <property type="project" value="InterPro"/>
</dbReference>
<dbReference type="InterPro" id="IPR017871">
    <property type="entry name" value="ABC_transporter-like_CS"/>
</dbReference>
<dbReference type="InterPro" id="IPR003593">
    <property type="entry name" value="AAA+_ATPase"/>
</dbReference>
<dbReference type="Proteomes" id="UP000198418">
    <property type="component" value="Unassembled WGS sequence"/>
</dbReference>
<dbReference type="PROSITE" id="PS50893">
    <property type="entry name" value="ABC_TRANSPORTER_2"/>
    <property type="match status" value="1"/>
</dbReference>
<dbReference type="GO" id="GO:0005524">
    <property type="term" value="F:ATP binding"/>
    <property type="evidence" value="ECO:0007669"/>
    <property type="project" value="UniProtKB-KW"/>
</dbReference>
<dbReference type="InterPro" id="IPR027417">
    <property type="entry name" value="P-loop_NTPase"/>
</dbReference>
<evidence type="ECO:0000313" key="9">
    <source>
        <dbReference type="Proteomes" id="UP000198418"/>
    </source>
</evidence>
<dbReference type="OrthoDB" id="9810077at2"/>
<dbReference type="FunFam" id="3.40.50.300:FF:000134">
    <property type="entry name" value="Iron-enterobactin ABC transporter ATP-binding protein"/>
    <property type="match status" value="1"/>
</dbReference>
<keyword evidence="4 8" id="KW-0067">ATP-binding</keyword>
<dbReference type="SUPFAM" id="SSF52540">
    <property type="entry name" value="P-loop containing nucleoside triphosphate hydrolases"/>
    <property type="match status" value="1"/>
</dbReference>
<evidence type="ECO:0000256" key="3">
    <source>
        <dbReference type="ARBA" id="ARBA00022741"/>
    </source>
</evidence>
<organism evidence="8 9">
    <name type="scientific">Rhodoblastus acidophilus</name>
    <name type="common">Rhodopseudomonas acidophila</name>
    <dbReference type="NCBI Taxonomy" id="1074"/>
    <lineage>
        <taxon>Bacteria</taxon>
        <taxon>Pseudomonadati</taxon>
        <taxon>Pseudomonadota</taxon>
        <taxon>Alphaproteobacteria</taxon>
        <taxon>Hyphomicrobiales</taxon>
        <taxon>Rhodoblastaceae</taxon>
        <taxon>Rhodoblastus</taxon>
    </lineage>
</organism>
<reference evidence="9" key="1">
    <citation type="submission" date="2017-06" db="EMBL/GenBank/DDBJ databases">
        <authorList>
            <person name="Varghese N."/>
            <person name="Submissions S."/>
        </authorList>
    </citation>
    <scope>NUCLEOTIDE SEQUENCE [LARGE SCALE GENOMIC DNA]</scope>
    <source>
        <strain evidence="9">DSM 137</strain>
    </source>
</reference>
<feature type="domain" description="ABC transporter" evidence="7">
    <location>
        <begin position="6"/>
        <end position="241"/>
    </location>
</feature>
<sequence>MDEARLAAHAVGFGRGGRAILEGVDFSFGPGELVSLLGGNGAGKTTLLRILLGLLAPLRGEATLGGAPVRRMNRRAFAEQVAYVPQAHVAPFPYRAREIVALGRAPAVGLFGRMGARDAQAADEALAMLRIGHLAERDYTTLSGGERQLVMVARALAQGARLLVMDEPMAGLDYGHQLRLLGHLRRLAGQGWGVLMTTHHPDQARLASTRIATLVAGRIDSDGAPDAVLTPETLRRLYGLEPGDIPA</sequence>
<proteinExistence type="inferred from homology"/>
<dbReference type="SMART" id="SM00382">
    <property type="entry name" value="AAA"/>
    <property type="match status" value="1"/>
</dbReference>